<evidence type="ECO:0000256" key="1">
    <source>
        <dbReference type="SAM" id="MobiDB-lite"/>
    </source>
</evidence>
<feature type="region of interest" description="Disordered" evidence="1">
    <location>
        <begin position="31"/>
        <end position="89"/>
    </location>
</feature>
<organism evidence="3 4">
    <name type="scientific">Diplocloster modestus</name>
    <dbReference type="NCBI Taxonomy" id="2850322"/>
    <lineage>
        <taxon>Bacteria</taxon>
        <taxon>Bacillati</taxon>
        <taxon>Bacillota</taxon>
        <taxon>Clostridia</taxon>
        <taxon>Lachnospirales</taxon>
        <taxon>Lachnospiraceae</taxon>
        <taxon>Diplocloster</taxon>
    </lineage>
</organism>
<name>A0ABS6KAR1_9FIRM</name>
<protein>
    <recommendedName>
        <fullName evidence="2">SGNH hydrolase-type esterase domain-containing protein</fullName>
    </recommendedName>
</protein>
<dbReference type="Proteomes" id="UP001314681">
    <property type="component" value="Unassembled WGS sequence"/>
</dbReference>
<feature type="domain" description="SGNH hydrolase-type esterase" evidence="2">
    <location>
        <begin position="99"/>
        <end position="274"/>
    </location>
</feature>
<sequence>MQRKLWDYFRMGAVGILLVVALLAVGCSKQEEAGRDKAEPTKTPASPKTATSTPAASPSVKPADTMEPSEESENTGESSGMTPEPTVKPATKSWVKMACLGDSITDWGEIWINVVQEKLSFEEMYNLGIAQSTIADSDKDPFYARYQSIPADSDLIFVFGGTNDFYQNIPLGAADSENPGEFCGALNVLCTDLRQEYPDALLVFATPIQRTSAYGPGPNEAGLMLADYGEAMKAVCGGCGVPVIDLYNGSGITVDNADTYLEDGLHPNAEGYQLLGEVIAAELKRWMK</sequence>
<dbReference type="InterPro" id="IPR051532">
    <property type="entry name" value="Ester_Hydrolysis_Enzymes"/>
</dbReference>
<dbReference type="CDD" id="cd00229">
    <property type="entry name" value="SGNH_hydrolase"/>
    <property type="match status" value="1"/>
</dbReference>
<dbReference type="PANTHER" id="PTHR30383:SF29">
    <property type="entry name" value="SGNH HYDROLASE-TYPE ESTERASE DOMAIN-CONTAINING PROTEIN"/>
    <property type="match status" value="1"/>
</dbReference>
<feature type="compositionally biased region" description="Basic and acidic residues" evidence="1">
    <location>
        <begin position="31"/>
        <end position="40"/>
    </location>
</feature>
<dbReference type="InterPro" id="IPR036514">
    <property type="entry name" value="SGNH_hydro_sf"/>
</dbReference>
<dbReference type="PANTHER" id="PTHR30383">
    <property type="entry name" value="THIOESTERASE 1/PROTEASE 1/LYSOPHOSPHOLIPASE L1"/>
    <property type="match status" value="1"/>
</dbReference>
<dbReference type="Gene3D" id="3.40.50.1110">
    <property type="entry name" value="SGNH hydrolase"/>
    <property type="match status" value="1"/>
</dbReference>
<reference evidence="3 4" key="1">
    <citation type="submission" date="2021-06" db="EMBL/GenBank/DDBJ databases">
        <title>Description of novel taxa of the family Lachnospiraceae.</title>
        <authorList>
            <person name="Chaplin A.V."/>
            <person name="Sokolova S.R."/>
            <person name="Pikina A.P."/>
            <person name="Korzhanova M."/>
            <person name="Belova V."/>
            <person name="Korostin D."/>
            <person name="Efimov B.A."/>
        </authorList>
    </citation>
    <scope>NUCLEOTIDE SEQUENCE [LARGE SCALE GENOMIC DNA]</scope>
    <source>
        <strain evidence="3 4">ASD4241</strain>
    </source>
</reference>
<proteinExistence type="predicted"/>
<dbReference type="RefSeq" id="WP_238727069.1">
    <property type="nucleotide sequence ID" value="NZ_JAHQCX010000012.1"/>
</dbReference>
<comment type="caution">
    <text evidence="3">The sequence shown here is derived from an EMBL/GenBank/DDBJ whole genome shotgun (WGS) entry which is preliminary data.</text>
</comment>
<evidence type="ECO:0000313" key="4">
    <source>
        <dbReference type="Proteomes" id="UP001314681"/>
    </source>
</evidence>
<feature type="compositionally biased region" description="Low complexity" evidence="1">
    <location>
        <begin position="41"/>
        <end position="63"/>
    </location>
</feature>
<evidence type="ECO:0000259" key="2">
    <source>
        <dbReference type="Pfam" id="PF13472"/>
    </source>
</evidence>
<dbReference type="Pfam" id="PF13472">
    <property type="entry name" value="Lipase_GDSL_2"/>
    <property type="match status" value="1"/>
</dbReference>
<dbReference type="InterPro" id="IPR013830">
    <property type="entry name" value="SGNH_hydro"/>
</dbReference>
<dbReference type="EMBL" id="JAHQCX010000012">
    <property type="protein sequence ID" value="MBU9727603.1"/>
    <property type="molecule type" value="Genomic_DNA"/>
</dbReference>
<accession>A0ABS6KAR1</accession>
<keyword evidence="4" id="KW-1185">Reference proteome</keyword>
<gene>
    <name evidence="3" type="ORF">KTH90_16460</name>
</gene>
<evidence type="ECO:0000313" key="3">
    <source>
        <dbReference type="EMBL" id="MBU9727603.1"/>
    </source>
</evidence>
<dbReference type="PROSITE" id="PS51257">
    <property type="entry name" value="PROKAR_LIPOPROTEIN"/>
    <property type="match status" value="1"/>
</dbReference>
<dbReference type="SUPFAM" id="SSF52266">
    <property type="entry name" value="SGNH hydrolase"/>
    <property type="match status" value="1"/>
</dbReference>